<dbReference type="NCBIfam" id="TIGR01913">
    <property type="entry name" value="bet_lambda"/>
    <property type="match status" value="1"/>
</dbReference>
<gene>
    <name evidence="1" type="ORF">SAMN06296036_13523</name>
</gene>
<dbReference type="STRING" id="1513793.SAMN06296036_13523"/>
<dbReference type="RefSeq" id="WP_132325629.1">
    <property type="nucleotide sequence ID" value="NZ_FWZT01000035.1"/>
</dbReference>
<dbReference type="GO" id="GO:0006310">
    <property type="term" value="P:DNA recombination"/>
    <property type="evidence" value="ECO:0007669"/>
    <property type="project" value="InterPro"/>
</dbReference>
<dbReference type="InterPro" id="IPR018330">
    <property type="entry name" value="RecT_fam"/>
</dbReference>
<evidence type="ECO:0000313" key="1">
    <source>
        <dbReference type="EMBL" id="SMF80517.1"/>
    </source>
</evidence>
<dbReference type="EMBL" id="FWZT01000035">
    <property type="protein sequence ID" value="SMF80517.1"/>
    <property type="molecule type" value="Genomic_DNA"/>
</dbReference>
<dbReference type="Proteomes" id="UP000192907">
    <property type="component" value="Unassembled WGS sequence"/>
</dbReference>
<name>A0A1Y6CV83_9BACT</name>
<accession>A0A1Y6CV83</accession>
<keyword evidence="2" id="KW-1185">Reference proteome</keyword>
<dbReference type="OrthoDB" id="8909920at2"/>
<dbReference type="Pfam" id="PF03837">
    <property type="entry name" value="RecT"/>
    <property type="match status" value="1"/>
</dbReference>
<dbReference type="AlphaFoldDB" id="A0A1Y6CV83"/>
<dbReference type="InterPro" id="IPR010183">
    <property type="entry name" value="Phage_lambda_Bet"/>
</dbReference>
<organism evidence="1 2">
    <name type="scientific">Pseudobacteriovorax antillogorgiicola</name>
    <dbReference type="NCBI Taxonomy" id="1513793"/>
    <lineage>
        <taxon>Bacteria</taxon>
        <taxon>Pseudomonadati</taxon>
        <taxon>Bdellovibrionota</taxon>
        <taxon>Oligoflexia</taxon>
        <taxon>Oligoflexales</taxon>
        <taxon>Pseudobacteriovoracaceae</taxon>
        <taxon>Pseudobacteriovorax</taxon>
    </lineage>
</organism>
<reference evidence="2" key="1">
    <citation type="submission" date="2017-04" db="EMBL/GenBank/DDBJ databases">
        <authorList>
            <person name="Varghese N."/>
            <person name="Submissions S."/>
        </authorList>
    </citation>
    <scope>NUCLEOTIDE SEQUENCE [LARGE SCALE GENOMIC DNA]</scope>
    <source>
        <strain evidence="2">RKEM611</strain>
    </source>
</reference>
<evidence type="ECO:0000313" key="2">
    <source>
        <dbReference type="Proteomes" id="UP000192907"/>
    </source>
</evidence>
<dbReference type="GO" id="GO:0003677">
    <property type="term" value="F:DNA binding"/>
    <property type="evidence" value="ECO:0007669"/>
    <property type="project" value="InterPro"/>
</dbReference>
<sequence length="242" mass="27354">MGHLVSKTEQDYIKQHYAKGATDQEFEHFIGVCRARGLNPAANQIYFVKYRSKDGPAKPAFILSIDSLRLIAHRTGDYAGCSEPIFTDGGKACTVTVRRNLKSGETGNFSGMAFYDEQVQQKNGRPTSFWQSKPRTMLEKCAEAKALRKAFPQDLGQFYIREEMPPQYDEPIQVHKPKALEEPRFSKSDLSRRKGLNRKLSALGVDPSRFDEVATFLDGTPDRELGQKLKLWLKEAGYGVNQ</sequence>
<proteinExistence type="predicted"/>
<protein>
    <submittedName>
        <fullName evidence="1">Phage recombination protein Bet</fullName>
    </submittedName>
</protein>